<reference evidence="1 2" key="1">
    <citation type="submission" date="2021-06" db="EMBL/GenBank/DDBJ databases">
        <title>Caerostris darwini draft genome.</title>
        <authorList>
            <person name="Kono N."/>
            <person name="Arakawa K."/>
        </authorList>
    </citation>
    <scope>NUCLEOTIDE SEQUENCE [LARGE SCALE GENOMIC DNA]</scope>
</reference>
<comment type="caution">
    <text evidence="1">The sequence shown here is derived from an EMBL/GenBank/DDBJ whole genome shotgun (WGS) entry which is preliminary data.</text>
</comment>
<keyword evidence="2" id="KW-1185">Reference proteome</keyword>
<dbReference type="Proteomes" id="UP001054837">
    <property type="component" value="Unassembled WGS sequence"/>
</dbReference>
<proteinExistence type="predicted"/>
<name>A0AAV4WY95_9ARAC</name>
<protein>
    <submittedName>
        <fullName evidence="1">Uncharacterized protein</fullName>
    </submittedName>
</protein>
<dbReference type="EMBL" id="BPLQ01015314">
    <property type="protein sequence ID" value="GIY87204.1"/>
    <property type="molecule type" value="Genomic_DNA"/>
</dbReference>
<gene>
    <name evidence="1" type="ORF">CDAR_320111</name>
</gene>
<sequence length="106" mass="12140">MIKINGGSLDLVVSSELAREPESALLQNFNITAMGFNCKMACAPRFQFAPYHARDWVEANELVRKPETTLLQNITLTLQTFVKWTLHNITIVKWTVHAFFNAFHTM</sequence>
<evidence type="ECO:0000313" key="2">
    <source>
        <dbReference type="Proteomes" id="UP001054837"/>
    </source>
</evidence>
<accession>A0AAV4WY95</accession>
<organism evidence="1 2">
    <name type="scientific">Caerostris darwini</name>
    <dbReference type="NCBI Taxonomy" id="1538125"/>
    <lineage>
        <taxon>Eukaryota</taxon>
        <taxon>Metazoa</taxon>
        <taxon>Ecdysozoa</taxon>
        <taxon>Arthropoda</taxon>
        <taxon>Chelicerata</taxon>
        <taxon>Arachnida</taxon>
        <taxon>Araneae</taxon>
        <taxon>Araneomorphae</taxon>
        <taxon>Entelegynae</taxon>
        <taxon>Araneoidea</taxon>
        <taxon>Araneidae</taxon>
        <taxon>Caerostris</taxon>
    </lineage>
</organism>
<evidence type="ECO:0000313" key="1">
    <source>
        <dbReference type="EMBL" id="GIY87204.1"/>
    </source>
</evidence>
<dbReference type="AlphaFoldDB" id="A0AAV4WY95"/>